<dbReference type="InterPro" id="IPR057207">
    <property type="entry name" value="FBXL15_LRR"/>
</dbReference>
<dbReference type="Gene3D" id="3.80.10.10">
    <property type="entry name" value="Ribonuclease Inhibitor"/>
    <property type="match status" value="3"/>
</dbReference>
<accession>A0AAN8W4Q6</accession>
<dbReference type="GO" id="GO:0019005">
    <property type="term" value="C:SCF ubiquitin ligase complex"/>
    <property type="evidence" value="ECO:0007669"/>
    <property type="project" value="TreeGrafter"/>
</dbReference>
<keyword evidence="4" id="KW-0833">Ubl conjugation pathway</keyword>
<dbReference type="SMART" id="SM00256">
    <property type="entry name" value="FBOX"/>
    <property type="match status" value="1"/>
</dbReference>
<gene>
    <name evidence="7" type="ORF">RJ641_027038</name>
</gene>
<dbReference type="FunFam" id="3.80.10.10:FF:000451">
    <property type="entry name" value="EIN3-binding F-box protein 1"/>
    <property type="match status" value="1"/>
</dbReference>
<evidence type="ECO:0000256" key="5">
    <source>
        <dbReference type="ARBA" id="ARBA00023242"/>
    </source>
</evidence>
<comment type="pathway">
    <text evidence="2">Protein modification; protein ubiquitination.</text>
</comment>
<dbReference type="Pfam" id="PF25372">
    <property type="entry name" value="DUF7885"/>
    <property type="match status" value="2"/>
</dbReference>
<organism evidence="7 8">
    <name type="scientific">Dillenia turbinata</name>
    <dbReference type="NCBI Taxonomy" id="194707"/>
    <lineage>
        <taxon>Eukaryota</taxon>
        <taxon>Viridiplantae</taxon>
        <taxon>Streptophyta</taxon>
        <taxon>Embryophyta</taxon>
        <taxon>Tracheophyta</taxon>
        <taxon>Spermatophyta</taxon>
        <taxon>Magnoliopsida</taxon>
        <taxon>eudicotyledons</taxon>
        <taxon>Gunneridae</taxon>
        <taxon>Pentapetalae</taxon>
        <taxon>Dilleniales</taxon>
        <taxon>Dilleniaceae</taxon>
        <taxon>Dillenia</taxon>
    </lineage>
</organism>
<dbReference type="FunFam" id="3.80.10.10:FF:000595">
    <property type="entry name" value="EIN3-binding F-box protein 1"/>
    <property type="match status" value="1"/>
</dbReference>
<dbReference type="GO" id="GO:0010105">
    <property type="term" value="P:negative regulation of ethylene-activated signaling pathway"/>
    <property type="evidence" value="ECO:0007669"/>
    <property type="project" value="UniProtKB-ARBA"/>
</dbReference>
<protein>
    <submittedName>
        <fullName evidence="7">Leucine-rich repeat</fullName>
    </submittedName>
</protein>
<evidence type="ECO:0000256" key="2">
    <source>
        <dbReference type="ARBA" id="ARBA00004906"/>
    </source>
</evidence>
<keyword evidence="8" id="KW-1185">Reference proteome</keyword>
<dbReference type="AlphaFoldDB" id="A0AAN8W4Q6"/>
<evidence type="ECO:0000313" key="7">
    <source>
        <dbReference type="EMBL" id="KAK6941661.1"/>
    </source>
</evidence>
<dbReference type="Pfam" id="PF13516">
    <property type="entry name" value="LRR_6"/>
    <property type="match status" value="1"/>
</dbReference>
<dbReference type="InterPro" id="IPR001810">
    <property type="entry name" value="F-box_dom"/>
</dbReference>
<evidence type="ECO:0000313" key="8">
    <source>
        <dbReference type="Proteomes" id="UP001370490"/>
    </source>
</evidence>
<sequence length="679" mass="72610">MPTLVNYSGDDDFYVDIYCPPSKRSKISAPFTLGESLSRQEQVPSINILPDECLFEIFRRLPGLERSSCACVSKHWLMLVSSISKTDICRTTCSMSLKAKEDADPSSMPKSGMSCNDVDMVSGDNEDAEVECNGHLTRCLEGKKATDVRLAAMAVGTANLGGLGKLLIKGCKPISGVTDLGMSAIARGCSSLRDLSLWNIASITDESLIQIARGCSMLEKLDLSHCPLISSKGLIAIAKSCPNLTYLSIEACPMVGNESLQTMGKGCPKLQSISIIDCPLVGDNGIAGLVSSATALRRVKLQKLNISDFSVAVIGHYGKAITNLSLSSLHNVSEKGFWVMGNAKGLQALSSLTVTSCGGMTDMSLESMGIGCSNLRQLFLSRCWFVSDNGLAAFCKVAGHLESLHLEECNRITQVGIVSVVSNCRGKLKSLALVKCRGIKDVDMDACALSPCTSLRSLTIRNCPGFGSSSLAMVGKVCPQLENLDLSGLIGITDSGLLPVIEGNEAGLVKVNLSGCLNLTDEVVLAISRLHGETLEVLNLDGCRKVTDLSLPAIADCCLFLRDLDLSNCAISDTGIAALADGEELHLQVLSLSGCSKISNRSLPFLTKLGMTLLGLNLLDCRSISSSTVDSLMGRLWRCDILFHNLKRPVLTVLHLPVVGRSLSSPWFPKNKLTWSWSQ</sequence>
<dbReference type="Pfam" id="PF00646">
    <property type="entry name" value="F-box"/>
    <property type="match status" value="1"/>
</dbReference>
<dbReference type="Proteomes" id="UP001370490">
    <property type="component" value="Unassembled WGS sequence"/>
</dbReference>
<feature type="domain" description="F-box" evidence="6">
    <location>
        <begin position="49"/>
        <end position="89"/>
    </location>
</feature>
<dbReference type="PANTHER" id="PTHR13318">
    <property type="entry name" value="PARTNER OF PAIRED, ISOFORM B-RELATED"/>
    <property type="match status" value="1"/>
</dbReference>
<dbReference type="InterPro" id="IPR006553">
    <property type="entry name" value="Leu-rich_rpt_Cys-con_subtyp"/>
</dbReference>
<comment type="caution">
    <text evidence="7">The sequence shown here is derived from an EMBL/GenBank/DDBJ whole genome shotgun (WGS) entry which is preliminary data.</text>
</comment>
<evidence type="ECO:0000259" key="6">
    <source>
        <dbReference type="SMART" id="SM00256"/>
    </source>
</evidence>
<evidence type="ECO:0000256" key="1">
    <source>
        <dbReference type="ARBA" id="ARBA00004123"/>
    </source>
</evidence>
<keyword evidence="3" id="KW-0936">Ethylene signaling pathway</keyword>
<dbReference type="GO" id="GO:0031146">
    <property type="term" value="P:SCF-dependent proteasomal ubiquitin-dependent protein catabolic process"/>
    <property type="evidence" value="ECO:0007669"/>
    <property type="project" value="TreeGrafter"/>
</dbReference>
<dbReference type="GO" id="GO:0009873">
    <property type="term" value="P:ethylene-activated signaling pathway"/>
    <property type="evidence" value="ECO:0007669"/>
    <property type="project" value="UniProtKB-KW"/>
</dbReference>
<dbReference type="InterPro" id="IPR032675">
    <property type="entry name" value="LRR_dom_sf"/>
</dbReference>
<reference evidence="7 8" key="1">
    <citation type="submission" date="2023-12" db="EMBL/GenBank/DDBJ databases">
        <title>A high-quality genome assembly for Dillenia turbinata (Dilleniales).</title>
        <authorList>
            <person name="Chanderbali A."/>
        </authorList>
    </citation>
    <scope>NUCLEOTIDE SEQUENCE [LARGE SCALE GENOMIC DNA]</scope>
    <source>
        <strain evidence="7">LSX21</strain>
        <tissue evidence="7">Leaf</tissue>
    </source>
</reference>
<dbReference type="SMART" id="SM00367">
    <property type="entry name" value="LRR_CC"/>
    <property type="match status" value="14"/>
</dbReference>
<proteinExistence type="predicted"/>
<dbReference type="SUPFAM" id="SSF81383">
    <property type="entry name" value="F-box domain"/>
    <property type="match status" value="1"/>
</dbReference>
<dbReference type="SUPFAM" id="SSF52047">
    <property type="entry name" value="RNI-like"/>
    <property type="match status" value="2"/>
</dbReference>
<dbReference type="InterPro" id="IPR036047">
    <property type="entry name" value="F-box-like_dom_sf"/>
</dbReference>
<comment type="subcellular location">
    <subcellularLocation>
        <location evidence="1">Nucleus</location>
    </subcellularLocation>
</comment>
<dbReference type="PANTHER" id="PTHR13318:SF178">
    <property type="entry name" value="OS02G0200900 PROTEIN"/>
    <property type="match status" value="1"/>
</dbReference>
<keyword evidence="5" id="KW-0539">Nucleus</keyword>
<evidence type="ECO:0000256" key="4">
    <source>
        <dbReference type="ARBA" id="ARBA00022786"/>
    </source>
</evidence>
<name>A0AAN8W4Q6_9MAGN</name>
<feature type="non-terminal residue" evidence="7">
    <location>
        <position position="679"/>
    </location>
</feature>
<dbReference type="EMBL" id="JBAMMX010000004">
    <property type="protein sequence ID" value="KAK6941661.1"/>
    <property type="molecule type" value="Genomic_DNA"/>
</dbReference>
<dbReference type="FunFam" id="3.80.10.10:FF:000473">
    <property type="entry name" value="EIN3-binding F-box protein 1"/>
    <property type="match status" value="1"/>
</dbReference>
<dbReference type="GO" id="GO:0005634">
    <property type="term" value="C:nucleus"/>
    <property type="evidence" value="ECO:0007669"/>
    <property type="project" value="UniProtKB-SubCell"/>
</dbReference>
<dbReference type="InterPro" id="IPR001611">
    <property type="entry name" value="Leu-rich_rpt"/>
</dbReference>
<evidence type="ECO:0000256" key="3">
    <source>
        <dbReference type="ARBA" id="ARBA00022745"/>
    </source>
</evidence>